<feature type="compositionally biased region" description="Basic and acidic residues" evidence="5">
    <location>
        <begin position="1"/>
        <end position="10"/>
    </location>
</feature>
<dbReference type="EMBL" id="JAVIJP010000081">
    <property type="protein sequence ID" value="KAL3617458.1"/>
    <property type="molecule type" value="Genomic_DNA"/>
</dbReference>
<dbReference type="PANTHER" id="PTHR18829:SF0">
    <property type="entry name" value="PROTEIN YAE1 HOMOLOG"/>
    <property type="match status" value="1"/>
</dbReference>
<comment type="caution">
    <text evidence="7">The sequence shown here is derived from an EMBL/GenBank/DDBJ whole genome shotgun (WGS) entry which is preliminary data.</text>
</comment>
<dbReference type="AlphaFoldDB" id="A0ABD3BJ44"/>
<dbReference type="PANTHER" id="PTHR18829">
    <property type="entry name" value="PROTEIN YAE1 HOMOLOG"/>
    <property type="match status" value="1"/>
</dbReference>
<evidence type="ECO:0000313" key="7">
    <source>
        <dbReference type="EMBL" id="KAL3617458.1"/>
    </source>
</evidence>
<organism evidence="7 8">
    <name type="scientific">Castilleja foliolosa</name>
    <dbReference type="NCBI Taxonomy" id="1961234"/>
    <lineage>
        <taxon>Eukaryota</taxon>
        <taxon>Viridiplantae</taxon>
        <taxon>Streptophyta</taxon>
        <taxon>Embryophyta</taxon>
        <taxon>Tracheophyta</taxon>
        <taxon>Spermatophyta</taxon>
        <taxon>Magnoliopsida</taxon>
        <taxon>eudicotyledons</taxon>
        <taxon>Gunneridae</taxon>
        <taxon>Pentapetalae</taxon>
        <taxon>asterids</taxon>
        <taxon>lamiids</taxon>
        <taxon>Lamiales</taxon>
        <taxon>Orobanchaceae</taxon>
        <taxon>Pedicularideae</taxon>
        <taxon>Castillejinae</taxon>
        <taxon>Castilleja</taxon>
    </lineage>
</organism>
<feature type="region of interest" description="Disordered" evidence="5">
    <location>
        <begin position="1"/>
        <end position="26"/>
    </location>
</feature>
<feature type="domain" description="Essential protein Yae1 N-terminal" evidence="6">
    <location>
        <begin position="121"/>
        <end position="158"/>
    </location>
</feature>
<name>A0ABD3BJ44_9LAMI</name>
<evidence type="ECO:0000256" key="3">
    <source>
        <dbReference type="ARBA" id="ARBA00022490"/>
    </source>
</evidence>
<accession>A0ABD3BJ44</accession>
<sequence length="261" mass="28625">MGRAKGETARNKSRRPSSSSLAASLLPPDSTVVGFGGYVGGSRVDCSLTSTSDAPPSMIQGGIGNELYSEIVQSSNVELDRGSKTNENLHGKESDSGDLWYEGSDIEREWQMRHNHFHTIGYRDGLIAGKEAAAQEGFNIGFKNSVFAGYNWGLVRGINSAMTCLPGALKEKFVKTEVARNKLNHLHETVQSLSTTDALKLFYEDQKRKSPNEKEIAKPSSTVAVSNHQMSEISVLENYHRRLESLISESPLLLEGHLKVN</sequence>
<evidence type="ECO:0000256" key="2">
    <source>
        <dbReference type="ARBA" id="ARBA00004496"/>
    </source>
</evidence>
<evidence type="ECO:0000256" key="4">
    <source>
        <dbReference type="ARBA" id="ARBA00023242"/>
    </source>
</evidence>
<evidence type="ECO:0000313" key="8">
    <source>
        <dbReference type="Proteomes" id="UP001632038"/>
    </source>
</evidence>
<comment type="subcellular location">
    <subcellularLocation>
        <location evidence="2">Cytoplasm</location>
    </subcellularLocation>
    <subcellularLocation>
        <location evidence="1">Nucleus</location>
    </subcellularLocation>
</comment>
<protein>
    <recommendedName>
        <fullName evidence="6">Essential protein Yae1 N-terminal domain-containing protein</fullName>
    </recommendedName>
</protein>
<feature type="compositionally biased region" description="Low complexity" evidence="5">
    <location>
        <begin position="16"/>
        <end position="26"/>
    </location>
</feature>
<evidence type="ECO:0000256" key="1">
    <source>
        <dbReference type="ARBA" id="ARBA00004123"/>
    </source>
</evidence>
<keyword evidence="4" id="KW-0539">Nucleus</keyword>
<evidence type="ECO:0000256" key="5">
    <source>
        <dbReference type="SAM" id="MobiDB-lite"/>
    </source>
</evidence>
<proteinExistence type="predicted"/>
<reference evidence="8" key="1">
    <citation type="journal article" date="2024" name="IScience">
        <title>Strigolactones Initiate the Formation of Haustorium-like Structures in Castilleja.</title>
        <authorList>
            <person name="Buerger M."/>
            <person name="Peterson D."/>
            <person name="Chory J."/>
        </authorList>
    </citation>
    <scope>NUCLEOTIDE SEQUENCE [LARGE SCALE GENOMIC DNA]</scope>
</reference>
<dbReference type="GO" id="GO:0005737">
    <property type="term" value="C:cytoplasm"/>
    <property type="evidence" value="ECO:0007669"/>
    <property type="project" value="UniProtKB-SubCell"/>
</dbReference>
<dbReference type="InterPro" id="IPR038881">
    <property type="entry name" value="Yae1-like"/>
</dbReference>
<dbReference type="InterPro" id="IPR019191">
    <property type="entry name" value="Essential_protein_Yae1_N"/>
</dbReference>
<keyword evidence="8" id="KW-1185">Reference proteome</keyword>
<gene>
    <name evidence="7" type="ORF">CASFOL_037779</name>
</gene>
<dbReference type="GO" id="GO:0005634">
    <property type="term" value="C:nucleus"/>
    <property type="evidence" value="ECO:0007669"/>
    <property type="project" value="UniProtKB-SubCell"/>
</dbReference>
<dbReference type="Pfam" id="PF09811">
    <property type="entry name" value="Yae1_N"/>
    <property type="match status" value="1"/>
</dbReference>
<keyword evidence="3" id="KW-0963">Cytoplasm</keyword>
<evidence type="ECO:0000259" key="6">
    <source>
        <dbReference type="Pfam" id="PF09811"/>
    </source>
</evidence>
<dbReference type="Proteomes" id="UP001632038">
    <property type="component" value="Unassembled WGS sequence"/>
</dbReference>